<dbReference type="Gene3D" id="3.40.50.1820">
    <property type="entry name" value="alpha/beta hydrolase"/>
    <property type="match status" value="1"/>
</dbReference>
<dbReference type="GO" id="GO:0009086">
    <property type="term" value="P:methionine biosynthetic process"/>
    <property type="evidence" value="ECO:0007669"/>
    <property type="project" value="TreeGrafter"/>
</dbReference>
<dbReference type="RefSeq" id="WP_070177844.1">
    <property type="nucleotide sequence ID" value="NZ_BMJR01000002.1"/>
</dbReference>
<proteinExistence type="predicted"/>
<dbReference type="GO" id="GO:0004414">
    <property type="term" value="F:homoserine O-acetyltransferase activity"/>
    <property type="evidence" value="ECO:0007669"/>
    <property type="project" value="TreeGrafter"/>
</dbReference>
<evidence type="ECO:0000313" key="5">
    <source>
        <dbReference type="Proteomes" id="UP000176037"/>
    </source>
</evidence>
<gene>
    <name evidence="4" type="ORF">BFC17_04200</name>
</gene>
<organism evidence="4 5">
    <name type="scientific">Alteromonas lipolytica</name>
    <dbReference type="NCBI Taxonomy" id="1856405"/>
    <lineage>
        <taxon>Bacteria</taxon>
        <taxon>Pseudomonadati</taxon>
        <taxon>Pseudomonadota</taxon>
        <taxon>Gammaproteobacteria</taxon>
        <taxon>Alteromonadales</taxon>
        <taxon>Alteromonadaceae</taxon>
        <taxon>Alteromonas/Salinimonas group</taxon>
        <taxon>Alteromonas</taxon>
    </lineage>
</organism>
<dbReference type="AlphaFoldDB" id="A0A1E8FD01"/>
<dbReference type="Pfam" id="PF00561">
    <property type="entry name" value="Abhydrolase_1"/>
    <property type="match status" value="1"/>
</dbReference>
<dbReference type="Proteomes" id="UP000176037">
    <property type="component" value="Unassembled WGS sequence"/>
</dbReference>
<dbReference type="InterPro" id="IPR000073">
    <property type="entry name" value="AB_hydrolase_1"/>
</dbReference>
<keyword evidence="1" id="KW-0808">Transferase</keyword>
<dbReference type="InterPro" id="IPR008220">
    <property type="entry name" value="HAT_MetX-like"/>
</dbReference>
<dbReference type="PANTHER" id="PTHR32268:SF11">
    <property type="entry name" value="HOMOSERINE O-ACETYLTRANSFERASE"/>
    <property type="match status" value="1"/>
</dbReference>
<dbReference type="OrthoDB" id="9800754at2"/>
<keyword evidence="5" id="KW-1185">Reference proteome</keyword>
<dbReference type="PIRSF" id="PIRSF000443">
    <property type="entry name" value="Homoser_Ac_trans"/>
    <property type="match status" value="1"/>
</dbReference>
<name>A0A1E8FD01_9ALTE</name>
<dbReference type="InterPro" id="IPR029058">
    <property type="entry name" value="AB_hydrolase_fold"/>
</dbReference>
<dbReference type="PANTHER" id="PTHR32268">
    <property type="entry name" value="HOMOSERINE O-ACETYLTRANSFERASE"/>
    <property type="match status" value="1"/>
</dbReference>
<protein>
    <recommendedName>
        <fullName evidence="3">AB hydrolase-1 domain-containing protein</fullName>
    </recommendedName>
</protein>
<feature type="active site" evidence="2">
    <location>
        <position position="290"/>
    </location>
</feature>
<evidence type="ECO:0000256" key="1">
    <source>
        <dbReference type="ARBA" id="ARBA00022679"/>
    </source>
</evidence>
<evidence type="ECO:0000256" key="2">
    <source>
        <dbReference type="PIRSR" id="PIRSR000443-1"/>
    </source>
</evidence>
<dbReference type="STRING" id="1856405.BFC17_04200"/>
<comment type="caution">
    <text evidence="4">The sequence shown here is derived from an EMBL/GenBank/DDBJ whole genome shotgun (WGS) entry which is preliminary data.</text>
</comment>
<evidence type="ECO:0000259" key="3">
    <source>
        <dbReference type="Pfam" id="PF00561"/>
    </source>
</evidence>
<accession>A0A1E8FD01</accession>
<evidence type="ECO:0000313" key="4">
    <source>
        <dbReference type="EMBL" id="OFI33468.1"/>
    </source>
</evidence>
<feature type="domain" description="AB hydrolase-1" evidence="3">
    <location>
        <begin position="83"/>
        <end position="319"/>
    </location>
</feature>
<dbReference type="SUPFAM" id="SSF53474">
    <property type="entry name" value="alpha/beta-Hydrolases"/>
    <property type="match status" value="1"/>
</dbReference>
<feature type="active site" description="Nucleophile" evidence="2">
    <location>
        <position position="149"/>
    </location>
</feature>
<reference evidence="4 5" key="1">
    <citation type="submission" date="2016-09" db="EMBL/GenBank/DDBJ databases">
        <title>Alteromonas lipolytica, a new species isolated from sea water.</title>
        <authorList>
            <person name="Wu Y.-H."/>
            <person name="Cheng H."/>
            <person name="Xu X.-W."/>
        </authorList>
    </citation>
    <scope>NUCLEOTIDE SEQUENCE [LARGE SCALE GENOMIC DNA]</scope>
    <source>
        <strain evidence="4 5">JW12</strain>
    </source>
</reference>
<dbReference type="GO" id="GO:0009092">
    <property type="term" value="P:homoserine metabolic process"/>
    <property type="evidence" value="ECO:0007669"/>
    <property type="project" value="TreeGrafter"/>
</dbReference>
<dbReference type="EMBL" id="MJIC01000015">
    <property type="protein sequence ID" value="OFI33468.1"/>
    <property type="molecule type" value="Genomic_DNA"/>
</dbReference>
<sequence>MTYLKFVVVAFSALVIFLAQPLRAEQLFVNFSSCQLASGESIPPCKIGYRTFGRLNEDKSNAVLVPTWYGGNSKGHAYLADSEYLDPDKYYVIIIDAIGNGVSVSPSNSPSQPAASFPVFTITDMVNSQYRLLTDTLGIKQLYAIVGLSMGAMQTLQWAVSYPDFTTRYAAIIGSPRLPSFDIARWSTRNRLLKWYLECRCQAPLEIMTGMQMLNSVPTALSESLPRDEVESTIVKKAQGIRLTEGQVWDQIRQAQAMITHNIADPFNNDMAAAAKAIRGKLLVVVGADDRVVTPQPVKDLAGLTRATLVELDKDCGHGDPWCDAGRFSAALTGFLAD</sequence>
<feature type="active site" evidence="2">
    <location>
        <position position="318"/>
    </location>
</feature>